<sequence length="421" mass="45000">MTCHFWPRTFRSSRQSCGQEQDGCRRQDDREGAGEAGAARPSYRWRRDAAVAGGEASVHSGSDQEGHPATLLRALGAQVLLVRGPRPGDRRGAPLLRAGHHTGAPKPAPLRRLAAVLDRAGVRVHRRVGHRARVRPPRLLGLLAPGRRGRPGAALVAHGALLLVEVQPPAPPLQHGVPGARRGVRAQEEGGAAVVHPVRVQQPGRPGGAHRGAAHPRVAAVPGDQRVGAAVPALRLPLRPLRPHLQRPGARPDLRLGRRRRGRGVRAVQAGGGVRGLVGGARVRRAAADRERVAGAHHLPAAHPPVAPPLRLERVGLAARRAGHHGPRLRHPQPRVPQHHGHARRAPPLLHHAALPRHGGHQGDQAHPRGLLPLRPDPCCQGDLARGQGVHLRRARGPQGRLLVQQEVLAAAARRAERTLP</sequence>
<reference evidence="2" key="2">
    <citation type="submission" date="2019-07" db="EMBL/GenBank/DDBJ databases">
        <authorList>
            <person name="Seetharam A."/>
            <person name="Woodhouse M."/>
            <person name="Cannon E."/>
        </authorList>
    </citation>
    <scope>NUCLEOTIDE SEQUENCE [LARGE SCALE GENOMIC DNA]</scope>
    <source>
        <strain evidence="2">cv. B73</strain>
    </source>
</reference>
<keyword evidence="3" id="KW-1185">Reference proteome</keyword>
<evidence type="ECO:0000313" key="2">
    <source>
        <dbReference type="EnsemblPlants" id="Zm00001eb252720_P003"/>
    </source>
</evidence>
<dbReference type="AlphaFoldDB" id="A0A804PMB0"/>
<feature type="compositionally biased region" description="Basic and acidic residues" evidence="1">
    <location>
        <begin position="22"/>
        <end position="33"/>
    </location>
</feature>
<dbReference type="InParanoid" id="A0A804PMB0"/>
<protein>
    <submittedName>
        <fullName evidence="2">Uncharacterized protein</fullName>
    </submittedName>
</protein>
<dbReference type="Gramene" id="Zm00001eb252720_T003">
    <property type="protein sequence ID" value="Zm00001eb252720_P003"/>
    <property type="gene ID" value="Zm00001eb252720"/>
</dbReference>
<reference evidence="3" key="1">
    <citation type="journal article" date="2009" name="Science">
        <title>The B73 maize genome: complexity, diversity, and dynamics.</title>
        <authorList>
            <person name="Schnable P.S."/>
            <person name="Ware D."/>
            <person name="Fulton R.S."/>
            <person name="Stein J.C."/>
            <person name="Wei F."/>
            <person name="Pasternak S."/>
            <person name="Liang C."/>
            <person name="Zhang J."/>
            <person name="Fulton L."/>
            <person name="Graves T.A."/>
            <person name="Minx P."/>
            <person name="Reily A.D."/>
            <person name="Courtney L."/>
            <person name="Kruchowski S.S."/>
            <person name="Tomlinson C."/>
            <person name="Strong C."/>
            <person name="Delehaunty K."/>
            <person name="Fronick C."/>
            <person name="Courtney B."/>
            <person name="Rock S.M."/>
            <person name="Belter E."/>
            <person name="Du F."/>
            <person name="Kim K."/>
            <person name="Abbott R.M."/>
            <person name="Cotton M."/>
            <person name="Levy A."/>
            <person name="Marchetto P."/>
            <person name="Ochoa K."/>
            <person name="Jackson S.M."/>
            <person name="Gillam B."/>
            <person name="Chen W."/>
            <person name="Yan L."/>
            <person name="Higginbotham J."/>
            <person name="Cardenas M."/>
            <person name="Waligorski J."/>
            <person name="Applebaum E."/>
            <person name="Phelps L."/>
            <person name="Falcone J."/>
            <person name="Kanchi K."/>
            <person name="Thane T."/>
            <person name="Scimone A."/>
            <person name="Thane N."/>
            <person name="Henke J."/>
            <person name="Wang T."/>
            <person name="Ruppert J."/>
            <person name="Shah N."/>
            <person name="Rotter K."/>
            <person name="Hodges J."/>
            <person name="Ingenthron E."/>
            <person name="Cordes M."/>
            <person name="Kohlberg S."/>
            <person name="Sgro J."/>
            <person name="Delgado B."/>
            <person name="Mead K."/>
            <person name="Chinwalla A."/>
            <person name="Leonard S."/>
            <person name="Crouse K."/>
            <person name="Collura K."/>
            <person name="Kudrna D."/>
            <person name="Currie J."/>
            <person name="He R."/>
            <person name="Angelova A."/>
            <person name="Rajasekar S."/>
            <person name="Mueller T."/>
            <person name="Lomeli R."/>
            <person name="Scara G."/>
            <person name="Ko A."/>
            <person name="Delaney K."/>
            <person name="Wissotski M."/>
            <person name="Lopez G."/>
            <person name="Campos D."/>
            <person name="Braidotti M."/>
            <person name="Ashley E."/>
            <person name="Golser W."/>
            <person name="Kim H."/>
            <person name="Lee S."/>
            <person name="Lin J."/>
            <person name="Dujmic Z."/>
            <person name="Kim W."/>
            <person name="Talag J."/>
            <person name="Zuccolo A."/>
            <person name="Fan C."/>
            <person name="Sebastian A."/>
            <person name="Kramer M."/>
            <person name="Spiegel L."/>
            <person name="Nascimento L."/>
            <person name="Zutavern T."/>
            <person name="Miller B."/>
            <person name="Ambroise C."/>
            <person name="Muller S."/>
            <person name="Spooner W."/>
            <person name="Narechania A."/>
            <person name="Ren L."/>
            <person name="Wei S."/>
            <person name="Kumari S."/>
            <person name="Faga B."/>
            <person name="Levy M.J."/>
            <person name="McMahan L."/>
            <person name="Van Buren P."/>
            <person name="Vaughn M.W."/>
            <person name="Ying K."/>
            <person name="Yeh C.-T."/>
            <person name="Emrich S.J."/>
            <person name="Jia Y."/>
            <person name="Kalyanaraman A."/>
            <person name="Hsia A.-P."/>
            <person name="Barbazuk W.B."/>
            <person name="Baucom R.S."/>
            <person name="Brutnell T.P."/>
            <person name="Carpita N.C."/>
            <person name="Chaparro C."/>
            <person name="Chia J.-M."/>
            <person name="Deragon J.-M."/>
            <person name="Estill J.C."/>
            <person name="Fu Y."/>
            <person name="Jeddeloh J.A."/>
            <person name="Han Y."/>
            <person name="Lee H."/>
            <person name="Li P."/>
            <person name="Lisch D.R."/>
            <person name="Liu S."/>
            <person name="Liu Z."/>
            <person name="Nagel D.H."/>
            <person name="McCann M.C."/>
            <person name="SanMiguel P."/>
            <person name="Myers A.M."/>
            <person name="Nettleton D."/>
            <person name="Nguyen J."/>
            <person name="Penning B.W."/>
            <person name="Ponnala L."/>
            <person name="Schneider K.L."/>
            <person name="Schwartz D.C."/>
            <person name="Sharma A."/>
            <person name="Soderlund C."/>
            <person name="Springer N.M."/>
            <person name="Sun Q."/>
            <person name="Wang H."/>
            <person name="Waterman M."/>
            <person name="Westerman R."/>
            <person name="Wolfgruber T.K."/>
            <person name="Yang L."/>
            <person name="Yu Y."/>
            <person name="Zhang L."/>
            <person name="Zhou S."/>
            <person name="Zhu Q."/>
            <person name="Bennetzen J.L."/>
            <person name="Dawe R.K."/>
            <person name="Jiang J."/>
            <person name="Jiang N."/>
            <person name="Presting G.G."/>
            <person name="Wessler S.R."/>
            <person name="Aluru S."/>
            <person name="Martienssen R.A."/>
            <person name="Clifton S.W."/>
            <person name="McCombie W.R."/>
            <person name="Wing R.A."/>
            <person name="Wilson R.K."/>
        </authorList>
    </citation>
    <scope>NUCLEOTIDE SEQUENCE [LARGE SCALE GENOMIC DNA]</scope>
    <source>
        <strain evidence="3">cv. B73</strain>
    </source>
</reference>
<name>A0A804PMB0_MAIZE</name>
<dbReference type="OrthoDB" id="1461976at2759"/>
<feature type="region of interest" description="Disordered" evidence="1">
    <location>
        <begin position="323"/>
        <end position="344"/>
    </location>
</feature>
<feature type="region of interest" description="Disordered" evidence="1">
    <location>
        <begin position="11"/>
        <end position="42"/>
    </location>
</feature>
<evidence type="ECO:0000313" key="3">
    <source>
        <dbReference type="Proteomes" id="UP000007305"/>
    </source>
</evidence>
<gene>
    <name evidence="2" type="primary">LOC100191328</name>
</gene>
<dbReference type="EnsemblPlants" id="Zm00001eb252720_T003">
    <property type="protein sequence ID" value="Zm00001eb252720_P003"/>
    <property type="gene ID" value="Zm00001eb252720"/>
</dbReference>
<accession>A0A804PMB0</accession>
<dbReference type="Proteomes" id="UP000007305">
    <property type="component" value="Chromosome 5"/>
</dbReference>
<feature type="region of interest" description="Disordered" evidence="1">
    <location>
        <begin position="84"/>
        <end position="107"/>
    </location>
</feature>
<feature type="region of interest" description="Disordered" evidence="1">
    <location>
        <begin position="242"/>
        <end position="265"/>
    </location>
</feature>
<organism evidence="2 3">
    <name type="scientific">Zea mays</name>
    <name type="common">Maize</name>
    <dbReference type="NCBI Taxonomy" id="4577"/>
    <lineage>
        <taxon>Eukaryota</taxon>
        <taxon>Viridiplantae</taxon>
        <taxon>Streptophyta</taxon>
        <taxon>Embryophyta</taxon>
        <taxon>Tracheophyta</taxon>
        <taxon>Spermatophyta</taxon>
        <taxon>Magnoliopsida</taxon>
        <taxon>Liliopsida</taxon>
        <taxon>Poales</taxon>
        <taxon>Poaceae</taxon>
        <taxon>PACMAD clade</taxon>
        <taxon>Panicoideae</taxon>
        <taxon>Andropogonodae</taxon>
        <taxon>Andropogoneae</taxon>
        <taxon>Tripsacinae</taxon>
        <taxon>Zea</taxon>
    </lineage>
</organism>
<reference evidence="2" key="3">
    <citation type="submission" date="2021-05" db="UniProtKB">
        <authorList>
            <consortium name="EnsemblPlants"/>
        </authorList>
    </citation>
    <scope>IDENTIFICATION</scope>
    <source>
        <strain evidence="2">cv. B73</strain>
    </source>
</reference>
<evidence type="ECO:0000256" key="1">
    <source>
        <dbReference type="SAM" id="MobiDB-lite"/>
    </source>
</evidence>
<proteinExistence type="predicted"/>